<evidence type="ECO:0000256" key="11">
    <source>
        <dbReference type="PROSITE-ProRule" id="PRU00421"/>
    </source>
</evidence>
<evidence type="ECO:0000256" key="5">
    <source>
        <dbReference type="ARBA" id="ARBA00022679"/>
    </source>
</evidence>
<dbReference type="InterPro" id="IPR036878">
    <property type="entry name" value="Glu_permease_IIB"/>
</dbReference>
<keyword evidence="10 12" id="KW-0472">Membrane</keyword>
<reference evidence="15 16" key="1">
    <citation type="submission" date="2019-08" db="EMBL/GenBank/DDBJ databases">
        <title>In-depth cultivation of the pig gut microbiome towards novel bacterial diversity and tailored functional studies.</title>
        <authorList>
            <person name="Wylensek D."/>
            <person name="Hitch T.C.A."/>
            <person name="Clavel T."/>
        </authorList>
    </citation>
    <scope>NUCLEOTIDE SEQUENCE [LARGE SCALE GENOMIC DNA]</scope>
    <source>
        <strain evidence="15 16">CA-Schmier-601-WT-1</strain>
    </source>
</reference>
<comment type="caution">
    <text evidence="15">The sequence shown here is derived from an EMBL/GenBank/DDBJ whole genome shotgun (WGS) entry which is preliminary data.</text>
</comment>
<feature type="transmembrane region" description="Helical" evidence="12">
    <location>
        <begin position="52"/>
        <end position="79"/>
    </location>
</feature>
<dbReference type="AlphaFoldDB" id="A0A6N7X8J1"/>
<dbReference type="InterPro" id="IPR001996">
    <property type="entry name" value="PTS_IIB_1"/>
</dbReference>
<feature type="transmembrane region" description="Helical" evidence="12">
    <location>
        <begin position="12"/>
        <end position="32"/>
    </location>
</feature>
<feature type="transmembrane region" description="Helical" evidence="12">
    <location>
        <begin position="121"/>
        <end position="143"/>
    </location>
</feature>
<dbReference type="GO" id="GO:0016301">
    <property type="term" value="F:kinase activity"/>
    <property type="evidence" value="ECO:0007669"/>
    <property type="project" value="UniProtKB-KW"/>
</dbReference>
<feature type="transmembrane region" description="Helical" evidence="12">
    <location>
        <begin position="321"/>
        <end position="341"/>
    </location>
</feature>
<proteinExistence type="predicted"/>
<dbReference type="InterPro" id="IPR050429">
    <property type="entry name" value="PTS_Glucose_EIICBA"/>
</dbReference>
<dbReference type="PANTHER" id="PTHR30009:SF12">
    <property type="entry name" value="PHOSPHOTRANSFERASE IIC COMPONENT GLVC"/>
    <property type="match status" value="1"/>
</dbReference>
<evidence type="ECO:0000313" key="15">
    <source>
        <dbReference type="EMBL" id="MST71852.1"/>
    </source>
</evidence>
<dbReference type="GO" id="GO:0005886">
    <property type="term" value="C:plasma membrane"/>
    <property type="evidence" value="ECO:0007669"/>
    <property type="project" value="UniProtKB-SubCell"/>
</dbReference>
<keyword evidence="2" id="KW-0813">Transport</keyword>
<feature type="transmembrane region" description="Helical" evidence="12">
    <location>
        <begin position="264"/>
        <end position="285"/>
    </location>
</feature>
<dbReference type="PANTHER" id="PTHR30009">
    <property type="entry name" value="CYTOCHROME C-TYPE SYNTHESIS PROTEIN AND PTS TRANSMEMBRANE COMPONENT"/>
    <property type="match status" value="1"/>
</dbReference>
<evidence type="ECO:0000256" key="12">
    <source>
        <dbReference type="SAM" id="Phobius"/>
    </source>
</evidence>
<feature type="active site" description="Phosphocysteine intermediate; for EIIB activity" evidence="11">
    <location>
        <position position="470"/>
    </location>
</feature>
<dbReference type="PROSITE" id="PS51098">
    <property type="entry name" value="PTS_EIIB_TYPE_1"/>
    <property type="match status" value="1"/>
</dbReference>
<accession>A0A6N7X8J1</accession>
<evidence type="ECO:0000256" key="2">
    <source>
        <dbReference type="ARBA" id="ARBA00022448"/>
    </source>
</evidence>
<feature type="domain" description="PTS EIIB type-1" evidence="13">
    <location>
        <begin position="448"/>
        <end position="530"/>
    </location>
</feature>
<dbReference type="InterPro" id="IPR013013">
    <property type="entry name" value="PTS_EIIC_1"/>
</dbReference>
<dbReference type="Proteomes" id="UP000469325">
    <property type="component" value="Unassembled WGS sequence"/>
</dbReference>
<dbReference type="Pfam" id="PF00367">
    <property type="entry name" value="PTS_EIIB"/>
    <property type="match status" value="1"/>
</dbReference>
<dbReference type="SUPFAM" id="SSF55604">
    <property type="entry name" value="Glucose permease domain IIB"/>
    <property type="match status" value="1"/>
</dbReference>
<dbReference type="GO" id="GO:0090563">
    <property type="term" value="F:protein-phosphocysteine-sugar phosphotransferase activity"/>
    <property type="evidence" value="ECO:0007669"/>
    <property type="project" value="TreeGrafter"/>
</dbReference>
<evidence type="ECO:0000259" key="13">
    <source>
        <dbReference type="PROSITE" id="PS51098"/>
    </source>
</evidence>
<sequence length="531" mass="56329">MLQRFQRLGGALFTPVLLFSFAGLIVGLGTLFTTPQVMGPIAVEDTLWVKVWRVLLAGGWTAFNQLPLLFSLALPMGLAKTQRGRCCLESLAAYLTFDYLVGAIVTVFLGSDVPAGMVSIAGVRTLDTGIIGTLAVSGVTVALHNRFFDVRLPQWLGVFSGTAFVYLLSFAAAVGMSIVTVLAWPFWREFLEALRSCILSSGSWGVAAFVAIDRALTPLGLHHLFYAPVYYDNVVVDSGIYVTWAHQLPQLASSGRSLAQSAPWAALSATGWSKVFGAPGIALAFYATCPQNRRRKLAAFLVPATLSSMLCGITEPLEFAFLFAGPQLFALHVALSALLAFTVNHMGVVGVFSGGLIEMASFNFIPLAASHGMEYLRAAGVGLAFTAIYFVSFRLLITRFDLKTPGRGDGLDFSRLPDWYHSVRSEGGRDASDWHSAARTHAGETHVSPLAQGILGGLGGAGNVVGITPCMTRLRVTVADPAAVADDASFASLGVLGVFRAGSSVQVVVGTRAPELAEEISSALGGDARDL</sequence>
<feature type="transmembrane region" description="Helical" evidence="12">
    <location>
        <begin position="164"/>
        <end position="187"/>
    </location>
</feature>
<evidence type="ECO:0000259" key="14">
    <source>
        <dbReference type="PROSITE" id="PS51103"/>
    </source>
</evidence>
<dbReference type="GO" id="GO:0008982">
    <property type="term" value="F:protein-N(PI)-phosphohistidine-sugar phosphotransferase activity"/>
    <property type="evidence" value="ECO:0007669"/>
    <property type="project" value="InterPro"/>
</dbReference>
<keyword evidence="7 12" id="KW-0812">Transmembrane</keyword>
<dbReference type="Gene3D" id="3.30.1360.60">
    <property type="entry name" value="Glucose permease domain IIB"/>
    <property type="match status" value="1"/>
</dbReference>
<evidence type="ECO:0000256" key="10">
    <source>
        <dbReference type="ARBA" id="ARBA00023136"/>
    </source>
</evidence>
<keyword evidence="9 12" id="KW-1133">Transmembrane helix</keyword>
<keyword evidence="16" id="KW-1185">Reference proteome</keyword>
<feature type="domain" description="PTS EIIC type-1" evidence="14">
    <location>
        <begin position="1"/>
        <end position="409"/>
    </location>
</feature>
<gene>
    <name evidence="15" type="ORF">FYJ68_01840</name>
</gene>
<dbReference type="EMBL" id="VUNC01000001">
    <property type="protein sequence ID" value="MST71852.1"/>
    <property type="molecule type" value="Genomic_DNA"/>
</dbReference>
<dbReference type="RefSeq" id="WP_326832156.1">
    <property type="nucleotide sequence ID" value="NZ_VUNC01000001.1"/>
</dbReference>
<evidence type="ECO:0000313" key="16">
    <source>
        <dbReference type="Proteomes" id="UP000469325"/>
    </source>
</evidence>
<keyword evidence="8" id="KW-0418">Kinase</keyword>
<dbReference type="PROSITE" id="PS51103">
    <property type="entry name" value="PTS_EIIC_TYPE_1"/>
    <property type="match status" value="1"/>
</dbReference>
<feature type="transmembrane region" description="Helical" evidence="12">
    <location>
        <begin position="91"/>
        <end position="109"/>
    </location>
</feature>
<evidence type="ECO:0000256" key="8">
    <source>
        <dbReference type="ARBA" id="ARBA00022777"/>
    </source>
</evidence>
<evidence type="ECO:0000256" key="6">
    <source>
        <dbReference type="ARBA" id="ARBA00022683"/>
    </source>
</evidence>
<protein>
    <submittedName>
        <fullName evidence="15">PTS alpha-glucoside transporter subunit IIBC</fullName>
    </submittedName>
</protein>
<evidence type="ECO:0000256" key="4">
    <source>
        <dbReference type="ARBA" id="ARBA00022597"/>
    </source>
</evidence>
<organism evidence="15 16">
    <name type="scientific">Olsenella porci</name>
    <dbReference type="NCBI Taxonomy" id="2652279"/>
    <lineage>
        <taxon>Bacteria</taxon>
        <taxon>Bacillati</taxon>
        <taxon>Actinomycetota</taxon>
        <taxon>Coriobacteriia</taxon>
        <taxon>Coriobacteriales</taxon>
        <taxon>Atopobiaceae</taxon>
        <taxon>Olsenella</taxon>
    </lineage>
</organism>
<evidence type="ECO:0000256" key="1">
    <source>
        <dbReference type="ARBA" id="ARBA00004651"/>
    </source>
</evidence>
<keyword evidence="6" id="KW-0598">Phosphotransferase system</keyword>
<feature type="transmembrane region" description="Helical" evidence="12">
    <location>
        <begin position="297"/>
        <end position="315"/>
    </location>
</feature>
<evidence type="ECO:0000256" key="3">
    <source>
        <dbReference type="ARBA" id="ARBA00022475"/>
    </source>
</evidence>
<feature type="transmembrane region" description="Helical" evidence="12">
    <location>
        <begin position="348"/>
        <end position="369"/>
    </location>
</feature>
<evidence type="ECO:0000256" key="7">
    <source>
        <dbReference type="ARBA" id="ARBA00022692"/>
    </source>
</evidence>
<comment type="subcellular location">
    <subcellularLocation>
        <location evidence="1">Cell membrane</location>
        <topology evidence="1">Multi-pass membrane protein</topology>
    </subcellularLocation>
</comment>
<dbReference type="PROSITE" id="PS01035">
    <property type="entry name" value="PTS_EIIB_TYPE_1_CYS"/>
    <property type="match status" value="1"/>
</dbReference>
<dbReference type="InterPro" id="IPR003352">
    <property type="entry name" value="PTS_EIIC"/>
</dbReference>
<feature type="transmembrane region" description="Helical" evidence="12">
    <location>
        <begin position="375"/>
        <end position="397"/>
    </location>
</feature>
<name>A0A6N7X8J1_9ACTN</name>
<dbReference type="NCBIfam" id="TIGR00826">
    <property type="entry name" value="EIIB_glc"/>
    <property type="match status" value="1"/>
</dbReference>
<dbReference type="GO" id="GO:0009401">
    <property type="term" value="P:phosphoenolpyruvate-dependent sugar phosphotransferase system"/>
    <property type="evidence" value="ECO:0007669"/>
    <property type="project" value="UniProtKB-KW"/>
</dbReference>
<keyword evidence="5" id="KW-0808">Transferase</keyword>
<dbReference type="Pfam" id="PF02378">
    <property type="entry name" value="PTS_EIIC"/>
    <property type="match status" value="1"/>
</dbReference>
<keyword evidence="4" id="KW-0762">Sugar transport</keyword>
<dbReference type="InterPro" id="IPR018113">
    <property type="entry name" value="PTrfase_EIIB_Cys"/>
</dbReference>
<keyword evidence="3" id="KW-1003">Cell membrane</keyword>
<evidence type="ECO:0000256" key="9">
    <source>
        <dbReference type="ARBA" id="ARBA00022989"/>
    </source>
</evidence>